<proteinExistence type="predicted"/>
<evidence type="ECO:0000313" key="3">
    <source>
        <dbReference type="Proteomes" id="UP001595735"/>
    </source>
</evidence>
<accession>A0ABV7Y2L3</accession>
<evidence type="ECO:0000313" key="2">
    <source>
        <dbReference type="EMBL" id="MFC3758624.1"/>
    </source>
</evidence>
<gene>
    <name evidence="2" type="ORF">ACFONJ_21795</name>
</gene>
<reference evidence="3" key="1">
    <citation type="journal article" date="2019" name="Int. J. Syst. Evol. Microbiol.">
        <title>The Global Catalogue of Microorganisms (GCM) 10K type strain sequencing project: providing services to taxonomists for standard genome sequencing and annotation.</title>
        <authorList>
            <consortium name="The Broad Institute Genomics Platform"/>
            <consortium name="The Broad Institute Genome Sequencing Center for Infectious Disease"/>
            <person name="Wu L."/>
            <person name="Ma J."/>
        </authorList>
    </citation>
    <scope>NUCLEOTIDE SEQUENCE [LARGE SCALE GENOMIC DNA]</scope>
    <source>
        <strain evidence="3">CECT 7798</strain>
    </source>
</reference>
<feature type="compositionally biased region" description="Polar residues" evidence="1">
    <location>
        <begin position="1"/>
        <end position="16"/>
    </location>
</feature>
<sequence>MNSENTNQEELNQSNLVEHAKSYIETQKQNNEDATQEGWFELLIKDDLVGGWNEIVDSFKDAWEVANTMIDSMFGMNKDRK</sequence>
<dbReference type="EMBL" id="JBHRYO010000002">
    <property type="protein sequence ID" value="MFC3758624.1"/>
    <property type="molecule type" value="Genomic_DNA"/>
</dbReference>
<feature type="compositionally biased region" description="Polar residues" evidence="1">
    <location>
        <begin position="24"/>
        <end position="33"/>
    </location>
</feature>
<dbReference type="RefSeq" id="WP_290300622.1">
    <property type="nucleotide sequence ID" value="NZ_JAUFQR010000001.1"/>
</dbReference>
<dbReference type="Proteomes" id="UP001595735">
    <property type="component" value="Unassembled WGS sequence"/>
</dbReference>
<protein>
    <submittedName>
        <fullName evidence="2">Uncharacterized protein</fullName>
    </submittedName>
</protein>
<organism evidence="2 3">
    <name type="scientific">Chryseobacterium tructae</name>
    <dbReference type="NCBI Taxonomy" id="1037380"/>
    <lineage>
        <taxon>Bacteria</taxon>
        <taxon>Pseudomonadati</taxon>
        <taxon>Bacteroidota</taxon>
        <taxon>Flavobacteriia</taxon>
        <taxon>Flavobacteriales</taxon>
        <taxon>Weeksellaceae</taxon>
        <taxon>Chryseobacterium group</taxon>
        <taxon>Chryseobacterium</taxon>
    </lineage>
</organism>
<comment type="caution">
    <text evidence="2">The sequence shown here is derived from an EMBL/GenBank/DDBJ whole genome shotgun (WGS) entry which is preliminary data.</text>
</comment>
<feature type="region of interest" description="Disordered" evidence="1">
    <location>
        <begin position="1"/>
        <end position="33"/>
    </location>
</feature>
<keyword evidence="3" id="KW-1185">Reference proteome</keyword>
<name>A0ABV7Y2L3_9FLAO</name>
<evidence type="ECO:0000256" key="1">
    <source>
        <dbReference type="SAM" id="MobiDB-lite"/>
    </source>
</evidence>